<organism evidence="2 3">
    <name type="scientific">Crotalaria pallida</name>
    <name type="common">Smooth rattlebox</name>
    <name type="synonym">Crotalaria striata</name>
    <dbReference type="NCBI Taxonomy" id="3830"/>
    <lineage>
        <taxon>Eukaryota</taxon>
        <taxon>Viridiplantae</taxon>
        <taxon>Streptophyta</taxon>
        <taxon>Embryophyta</taxon>
        <taxon>Tracheophyta</taxon>
        <taxon>Spermatophyta</taxon>
        <taxon>Magnoliopsida</taxon>
        <taxon>eudicotyledons</taxon>
        <taxon>Gunneridae</taxon>
        <taxon>Pentapetalae</taxon>
        <taxon>rosids</taxon>
        <taxon>fabids</taxon>
        <taxon>Fabales</taxon>
        <taxon>Fabaceae</taxon>
        <taxon>Papilionoideae</taxon>
        <taxon>50 kb inversion clade</taxon>
        <taxon>genistoids sensu lato</taxon>
        <taxon>core genistoids</taxon>
        <taxon>Crotalarieae</taxon>
        <taxon>Crotalaria</taxon>
    </lineage>
</organism>
<dbReference type="EMBL" id="JAYWIO010000006">
    <property type="protein sequence ID" value="KAK7257329.1"/>
    <property type="molecule type" value="Genomic_DNA"/>
</dbReference>
<dbReference type="PANTHER" id="PTHR33974">
    <property type="entry name" value="VASCULAR-RELATED UNKNOWN PROTEIN 1-RELATED"/>
    <property type="match status" value="1"/>
</dbReference>
<dbReference type="AlphaFoldDB" id="A0AAN9EHR3"/>
<feature type="region of interest" description="Disordered" evidence="1">
    <location>
        <begin position="125"/>
        <end position="156"/>
    </location>
</feature>
<evidence type="ECO:0000313" key="3">
    <source>
        <dbReference type="Proteomes" id="UP001372338"/>
    </source>
</evidence>
<comment type="caution">
    <text evidence="2">The sequence shown here is derived from an EMBL/GenBank/DDBJ whole genome shotgun (WGS) entry which is preliminary data.</text>
</comment>
<reference evidence="2 3" key="1">
    <citation type="submission" date="2024-01" db="EMBL/GenBank/DDBJ databases">
        <title>The genomes of 5 underutilized Papilionoideae crops provide insights into root nodulation and disease resistanc.</title>
        <authorList>
            <person name="Yuan L."/>
        </authorList>
    </citation>
    <scope>NUCLEOTIDE SEQUENCE [LARGE SCALE GENOMIC DNA]</scope>
    <source>
        <strain evidence="2">ZHUSHIDOU_FW_LH</strain>
        <tissue evidence="2">Leaf</tissue>
    </source>
</reference>
<evidence type="ECO:0000313" key="2">
    <source>
        <dbReference type="EMBL" id="KAK7257329.1"/>
    </source>
</evidence>
<proteinExistence type="predicted"/>
<keyword evidence="3" id="KW-1185">Reference proteome</keyword>
<dbReference type="GO" id="GO:0010089">
    <property type="term" value="P:xylem development"/>
    <property type="evidence" value="ECO:0007669"/>
    <property type="project" value="InterPro"/>
</dbReference>
<dbReference type="InterPro" id="IPR039280">
    <property type="entry name" value="VUP"/>
</dbReference>
<accession>A0AAN9EHR3</accession>
<evidence type="ECO:0000256" key="1">
    <source>
        <dbReference type="SAM" id="MobiDB-lite"/>
    </source>
</evidence>
<feature type="compositionally biased region" description="Polar residues" evidence="1">
    <location>
        <begin position="127"/>
        <end position="142"/>
    </location>
</feature>
<dbReference type="PANTHER" id="PTHR33974:SF25">
    <property type="entry name" value="SMALL PHOSPHATASE-LIKE PROTEIN 2, PUTATIVE-RELATED"/>
    <property type="match status" value="1"/>
</dbReference>
<name>A0AAN9EHR3_CROPI</name>
<feature type="compositionally biased region" description="Basic and acidic residues" evidence="1">
    <location>
        <begin position="143"/>
        <end position="156"/>
    </location>
</feature>
<sequence>MSSISKAPSSNDDISIDSIEESGWTTYFDDFFNNNQNDNQNCSIPLSVVASSSSTLVSDAASSAAKKIVKQDEEFSVNQNTCKRTCFKKRKNDIITAALVDDDAALEDTATSPLNSPKVLYGKQFENPKQNSLQEKGNNTSGQRDEERKEMNFNGRDSDCTELKKRGLCLVPLSMVVNYLG</sequence>
<protein>
    <submittedName>
        <fullName evidence="2">Uncharacterized protein</fullName>
    </submittedName>
</protein>
<gene>
    <name evidence="2" type="ORF">RIF29_31215</name>
</gene>
<dbReference type="Proteomes" id="UP001372338">
    <property type="component" value="Unassembled WGS sequence"/>
</dbReference>